<dbReference type="GO" id="GO:0098542">
    <property type="term" value="P:defense response to other organism"/>
    <property type="evidence" value="ECO:0007669"/>
    <property type="project" value="InterPro"/>
</dbReference>
<dbReference type="GO" id="GO:0005886">
    <property type="term" value="C:plasma membrane"/>
    <property type="evidence" value="ECO:0000318"/>
    <property type="project" value="GO_Central"/>
</dbReference>
<dbReference type="KEGG" id="jre:109013031"/>
<keyword evidence="3" id="KW-1133">Transmembrane helix</keyword>
<reference evidence="7" key="1">
    <citation type="submission" date="2025-08" db="UniProtKB">
        <authorList>
            <consortium name="RefSeq"/>
        </authorList>
    </citation>
    <scope>IDENTIFICATION</scope>
    <source>
        <tissue evidence="7">Leaves</tissue>
    </source>
</reference>
<evidence type="ECO:0000313" key="6">
    <source>
        <dbReference type="Proteomes" id="UP000235220"/>
    </source>
</evidence>
<proteinExistence type="predicted"/>
<evidence type="ECO:0000256" key="3">
    <source>
        <dbReference type="ARBA" id="ARBA00022989"/>
    </source>
</evidence>
<feature type="domain" description="Late embryogenesis abundant protein LEA-2 subgroup" evidence="5">
    <location>
        <begin position="87"/>
        <end position="167"/>
    </location>
</feature>
<sequence length="203" mass="22942">MADDLEEPSGSQPILQQTSEPKPSIYVWIFQVVSVLILSSVVIWLCLTPKSPICIITHAYIPALDGGNSTSYHPHNTSILLNFEFLNPNKRMGIYYKDICITLYCSDAVIGSNSLPDFYQGYRMTTAYEVLVSADRQFCKGITDGTAPLKVCLESVVKYKIFRSKTKHHRLFNEAYLRIGSNGRMSGEKNIKLMHHKCKLTKN</sequence>
<dbReference type="Gramene" id="Jr03_10410_p1">
    <property type="protein sequence ID" value="cds.Jr03_10410_p1"/>
    <property type="gene ID" value="Jr03_10410"/>
</dbReference>
<organism evidence="6 7">
    <name type="scientific">Juglans regia</name>
    <name type="common">English walnut</name>
    <dbReference type="NCBI Taxonomy" id="51240"/>
    <lineage>
        <taxon>Eukaryota</taxon>
        <taxon>Viridiplantae</taxon>
        <taxon>Streptophyta</taxon>
        <taxon>Embryophyta</taxon>
        <taxon>Tracheophyta</taxon>
        <taxon>Spermatophyta</taxon>
        <taxon>Magnoliopsida</taxon>
        <taxon>eudicotyledons</taxon>
        <taxon>Gunneridae</taxon>
        <taxon>Pentapetalae</taxon>
        <taxon>rosids</taxon>
        <taxon>fabids</taxon>
        <taxon>Fagales</taxon>
        <taxon>Juglandaceae</taxon>
        <taxon>Juglans</taxon>
    </lineage>
</organism>
<dbReference type="GO" id="GO:0009506">
    <property type="term" value="C:plasmodesma"/>
    <property type="evidence" value="ECO:0000318"/>
    <property type="project" value="GO_Central"/>
</dbReference>
<dbReference type="OrthoDB" id="1934762at2759"/>
<dbReference type="Proteomes" id="UP000235220">
    <property type="component" value="Chromosome 3"/>
</dbReference>
<dbReference type="STRING" id="51240.A0A2I4H2Z4"/>
<dbReference type="InterPro" id="IPR044839">
    <property type="entry name" value="NDR1-like"/>
</dbReference>
<name>A0A2I4H2Z4_JUGRE</name>
<dbReference type="InterPro" id="IPR004864">
    <property type="entry name" value="LEA_2"/>
</dbReference>
<keyword evidence="4" id="KW-0472">Membrane</keyword>
<dbReference type="AlphaFoldDB" id="A0A2I4H2Z4"/>
<protein>
    <submittedName>
        <fullName evidence="7">Protein NDR1-like</fullName>
    </submittedName>
</protein>
<gene>
    <name evidence="7" type="primary">LOC109013031</name>
</gene>
<evidence type="ECO:0000259" key="5">
    <source>
        <dbReference type="Pfam" id="PF03168"/>
    </source>
</evidence>
<comment type="subcellular location">
    <subcellularLocation>
        <location evidence="1">Membrane</location>
        <topology evidence="1">Single-pass membrane protein</topology>
    </subcellularLocation>
</comment>
<evidence type="ECO:0000256" key="2">
    <source>
        <dbReference type="ARBA" id="ARBA00022692"/>
    </source>
</evidence>
<accession>A0A2I4H2Z4</accession>
<evidence type="ECO:0000256" key="1">
    <source>
        <dbReference type="ARBA" id="ARBA00004167"/>
    </source>
</evidence>
<dbReference type="RefSeq" id="XP_018850494.1">
    <property type="nucleotide sequence ID" value="XM_018994949.1"/>
</dbReference>
<keyword evidence="6" id="KW-1185">Reference proteome</keyword>
<dbReference type="GeneID" id="109013031"/>
<dbReference type="Pfam" id="PF03168">
    <property type="entry name" value="LEA_2"/>
    <property type="match status" value="1"/>
</dbReference>
<evidence type="ECO:0000256" key="4">
    <source>
        <dbReference type="ARBA" id="ARBA00023136"/>
    </source>
</evidence>
<keyword evidence="2" id="KW-0812">Transmembrane</keyword>
<dbReference type="PANTHER" id="PTHR31415">
    <property type="entry name" value="OS05G0367900 PROTEIN"/>
    <property type="match status" value="1"/>
</dbReference>
<dbReference type="PANTHER" id="PTHR31415:SF125">
    <property type="entry name" value="HARPIN INDUCING PROTEIN 1-LIKE 9"/>
    <property type="match status" value="1"/>
</dbReference>
<evidence type="ECO:0000313" key="7">
    <source>
        <dbReference type="RefSeq" id="XP_018850494.1"/>
    </source>
</evidence>